<accession>A0AA41VYH5</accession>
<dbReference type="EMBL" id="JAJJMA010321030">
    <property type="protein sequence ID" value="MCL7049866.1"/>
    <property type="molecule type" value="Genomic_DNA"/>
</dbReference>
<dbReference type="Proteomes" id="UP001177140">
    <property type="component" value="Unassembled WGS sequence"/>
</dbReference>
<comment type="caution">
    <text evidence="2">The sequence shown here is derived from an EMBL/GenBank/DDBJ whole genome shotgun (WGS) entry which is preliminary data.</text>
</comment>
<reference evidence="2" key="1">
    <citation type="submission" date="2022-03" db="EMBL/GenBank/DDBJ databases">
        <title>A functionally conserved STORR gene fusion in Papaver species that diverged 16.8 million years ago.</title>
        <authorList>
            <person name="Catania T."/>
        </authorList>
    </citation>
    <scope>NUCLEOTIDE SEQUENCE</scope>
    <source>
        <strain evidence="2">S-191538</strain>
    </source>
</reference>
<protein>
    <submittedName>
        <fullName evidence="2">Uncharacterized protein</fullName>
    </submittedName>
</protein>
<name>A0AA41VYH5_PAPNU</name>
<keyword evidence="3" id="KW-1185">Reference proteome</keyword>
<evidence type="ECO:0000256" key="1">
    <source>
        <dbReference type="SAM" id="MobiDB-lite"/>
    </source>
</evidence>
<gene>
    <name evidence="2" type="ORF">MKW94_006924</name>
</gene>
<sequence>MLGKGKKKVDLKNYKGFKPTKIKNKEGEEKFYGYGYTGEYLNNGQPMDFGPELQPNNLGYRHYVGKGYQPINYGPKSSAEWNYANTDPFFTYKEKEYETLVRDYADKFFTDLRPPPPPPPEEPRPPRRGKIPLCYGFGSTYEWGLF</sequence>
<dbReference type="AlphaFoldDB" id="A0AA41VYH5"/>
<evidence type="ECO:0000313" key="3">
    <source>
        <dbReference type="Proteomes" id="UP001177140"/>
    </source>
</evidence>
<evidence type="ECO:0000313" key="2">
    <source>
        <dbReference type="EMBL" id="MCL7049866.1"/>
    </source>
</evidence>
<proteinExistence type="predicted"/>
<organism evidence="2 3">
    <name type="scientific">Papaver nudicaule</name>
    <name type="common">Iceland poppy</name>
    <dbReference type="NCBI Taxonomy" id="74823"/>
    <lineage>
        <taxon>Eukaryota</taxon>
        <taxon>Viridiplantae</taxon>
        <taxon>Streptophyta</taxon>
        <taxon>Embryophyta</taxon>
        <taxon>Tracheophyta</taxon>
        <taxon>Spermatophyta</taxon>
        <taxon>Magnoliopsida</taxon>
        <taxon>Ranunculales</taxon>
        <taxon>Papaveraceae</taxon>
        <taxon>Papaveroideae</taxon>
        <taxon>Papaver</taxon>
    </lineage>
</organism>
<feature type="region of interest" description="Disordered" evidence="1">
    <location>
        <begin position="108"/>
        <end position="131"/>
    </location>
</feature>